<feature type="coiled-coil region" evidence="5">
    <location>
        <begin position="134"/>
        <end position="168"/>
    </location>
</feature>
<evidence type="ECO:0000256" key="3">
    <source>
        <dbReference type="ARBA" id="ARBA00023054"/>
    </source>
</evidence>
<dbReference type="GO" id="GO:0005634">
    <property type="term" value="C:nucleus"/>
    <property type="evidence" value="ECO:0007669"/>
    <property type="project" value="UniProtKB-SubCell"/>
</dbReference>
<evidence type="ECO:0000256" key="2">
    <source>
        <dbReference type="ARBA" id="ARBA00022723"/>
    </source>
</evidence>
<evidence type="ECO:0000256" key="1">
    <source>
        <dbReference type="ARBA" id="ARBA00004123"/>
    </source>
</evidence>
<keyword evidence="3 5" id="KW-0175">Coiled coil</keyword>
<feature type="region of interest" description="Disordered" evidence="6">
    <location>
        <begin position="1"/>
        <end position="37"/>
    </location>
</feature>
<evidence type="ECO:0000256" key="6">
    <source>
        <dbReference type="SAM" id="MobiDB-lite"/>
    </source>
</evidence>
<organism evidence="7">
    <name type="scientific">Pan troglodytes</name>
    <name type="common">Chimpanzee</name>
    <dbReference type="NCBI Taxonomy" id="9598"/>
    <lineage>
        <taxon>Eukaryota</taxon>
        <taxon>Metazoa</taxon>
        <taxon>Chordata</taxon>
        <taxon>Craniata</taxon>
        <taxon>Vertebrata</taxon>
        <taxon>Euteleostomi</taxon>
        <taxon>Mammalia</taxon>
        <taxon>Eutheria</taxon>
        <taxon>Euarchontoglires</taxon>
        <taxon>Primates</taxon>
        <taxon>Haplorrhini</taxon>
        <taxon>Catarrhini</taxon>
        <taxon>Hominidae</taxon>
        <taxon>Pan</taxon>
    </lineage>
</organism>
<reference evidence="7" key="1">
    <citation type="submission" date="2017-12" db="EMBL/GenBank/DDBJ databases">
        <title>High-resolution comparative analysis of great ape genomes.</title>
        <authorList>
            <person name="Pollen A."/>
            <person name="Hastie A."/>
            <person name="Hormozdiari F."/>
            <person name="Dougherty M."/>
            <person name="Liu R."/>
            <person name="Chaisson M."/>
            <person name="Hoppe E."/>
            <person name="Hill C."/>
            <person name="Pang A."/>
            <person name="Hillier L."/>
            <person name="Baker C."/>
            <person name="Armstrong J."/>
            <person name="Shendure J."/>
            <person name="Paten B."/>
            <person name="Wilson R."/>
            <person name="Chao H."/>
            <person name="Schneider V."/>
            <person name="Ventura M."/>
            <person name="Kronenberg Z."/>
            <person name="Murali S."/>
            <person name="Gordon D."/>
            <person name="Cantsilieris S."/>
            <person name="Munson K."/>
            <person name="Nelson B."/>
            <person name="Raja A."/>
            <person name="Underwood J."/>
            <person name="Diekhans M."/>
            <person name="Fiddes I."/>
            <person name="Haussler D."/>
            <person name="Eichler E."/>
        </authorList>
    </citation>
    <scope>NUCLEOTIDE SEQUENCE [LARGE SCALE GENOMIC DNA]</scope>
    <source>
        <strain evidence="7">Yerkes chimp pedigree #C0471</strain>
    </source>
</reference>
<comment type="subcellular location">
    <subcellularLocation>
        <location evidence="1">Nucleus</location>
    </subcellularLocation>
</comment>
<dbReference type="EMBL" id="NBAG03000026">
    <property type="protein sequence ID" value="PNI97956.1"/>
    <property type="molecule type" value="Genomic_DNA"/>
</dbReference>
<accession>A0A2J8QNX7</accession>
<evidence type="ECO:0000256" key="4">
    <source>
        <dbReference type="ARBA" id="ARBA00023242"/>
    </source>
</evidence>
<keyword evidence="4" id="KW-0539">Nucleus</keyword>
<dbReference type="PANTHER" id="PTHR23337:SF7">
    <property type="entry name" value="ATPASE MORC2"/>
    <property type="match status" value="1"/>
</dbReference>
<proteinExistence type="predicted"/>
<dbReference type="AlphaFoldDB" id="A0A2J8QNX7"/>
<comment type="caution">
    <text evidence="7">The sequence shown here is derived from an EMBL/GenBank/DDBJ whole genome shotgun (WGS) entry which is preliminary data.</text>
</comment>
<dbReference type="PANTHER" id="PTHR23337">
    <property type="entry name" value="ZINC FINGER CW-TYPE COILED-COIL DOMAIN PROTEIN 1"/>
    <property type="match status" value="1"/>
</dbReference>
<feature type="compositionally biased region" description="Basic and acidic residues" evidence="6">
    <location>
        <begin position="1"/>
        <end position="12"/>
    </location>
</feature>
<feature type="non-terminal residue" evidence="7">
    <location>
        <position position="1"/>
    </location>
</feature>
<gene>
    <name evidence="7" type="ORF">CK820_G0024533</name>
</gene>
<evidence type="ECO:0000256" key="5">
    <source>
        <dbReference type="SAM" id="Coils"/>
    </source>
</evidence>
<protein>
    <submittedName>
        <fullName evidence="7">MORC2 isoform 4</fullName>
    </submittedName>
</protein>
<keyword evidence="2" id="KW-0479">Metal-binding</keyword>
<sequence>RWVEKGSEDVRLMKPPSPEHQSLDTQQEGGEEEVGPVAQQAIAVAEPSTSECLRIEPDTTALSTNHETIDLLVQILRNCLRYFLPPSFPISKKQLSAMNSDELISFPLKEYFKQYEVGLQNLCNSYQSRADSRAKASEESLRTSERKLRETEEKLQKLRTNIVALLQKDIDINTDDELDAYIEDLITKGD</sequence>
<evidence type="ECO:0000313" key="7">
    <source>
        <dbReference type="EMBL" id="PNI97956.1"/>
    </source>
</evidence>
<dbReference type="GO" id="GO:0046872">
    <property type="term" value="F:metal ion binding"/>
    <property type="evidence" value="ECO:0007669"/>
    <property type="project" value="UniProtKB-KW"/>
</dbReference>
<name>A0A2J8QNX7_PANTR</name>